<feature type="compositionally biased region" description="Basic and acidic residues" evidence="1">
    <location>
        <begin position="11"/>
        <end position="20"/>
    </location>
</feature>
<dbReference type="EMBL" id="GL629765">
    <property type="protein sequence ID" value="EFX03749.1"/>
    <property type="molecule type" value="Genomic_DNA"/>
</dbReference>
<feature type="compositionally biased region" description="Acidic residues" evidence="1">
    <location>
        <begin position="1"/>
        <end position="10"/>
    </location>
</feature>
<name>F0XE46_GROCL</name>
<dbReference type="InParanoid" id="F0XE46"/>
<dbReference type="STRING" id="655863.F0XE46"/>
<feature type="compositionally biased region" description="Polar residues" evidence="1">
    <location>
        <begin position="1411"/>
        <end position="1420"/>
    </location>
</feature>
<reference evidence="3 4" key="1">
    <citation type="journal article" date="2011" name="Proc. Natl. Acad. Sci. U.S.A.">
        <title>Genome and transcriptome analyses of the mountain pine beetle-fungal symbiont Grosmannia clavigera, a lodgepole pine pathogen.</title>
        <authorList>
            <person name="DiGuistini S."/>
            <person name="Wang Y."/>
            <person name="Liao N.Y."/>
            <person name="Taylor G."/>
            <person name="Tanguay P."/>
            <person name="Feau N."/>
            <person name="Henrissat B."/>
            <person name="Chan S.K."/>
            <person name="Hesse-Orce U."/>
            <person name="Alamouti S.M."/>
            <person name="Tsui C.K.M."/>
            <person name="Docking R.T."/>
            <person name="Levasseur A."/>
            <person name="Haridas S."/>
            <person name="Robertson G."/>
            <person name="Birol I."/>
            <person name="Holt R.A."/>
            <person name="Marra M.A."/>
            <person name="Hamelin R.C."/>
            <person name="Hirst M."/>
            <person name="Jones S.J.M."/>
            <person name="Bohlmann J."/>
            <person name="Breuil C."/>
        </authorList>
    </citation>
    <scope>NUCLEOTIDE SEQUENCE [LARGE SCALE GENOMIC DNA]</scope>
    <source>
        <strain evidence="4">kw1407 / UAMH 11150</strain>
    </source>
</reference>
<feature type="region of interest" description="Disordered" evidence="1">
    <location>
        <begin position="1555"/>
        <end position="1578"/>
    </location>
</feature>
<feature type="compositionally biased region" description="Acidic residues" evidence="1">
    <location>
        <begin position="279"/>
        <end position="296"/>
    </location>
</feature>
<dbReference type="GeneID" id="25980239"/>
<accession>F0XE46</accession>
<keyword evidence="4" id="KW-1185">Reference proteome</keyword>
<dbReference type="HOGENOM" id="CLU_243307_0_0_1"/>
<feature type="region of interest" description="Disordered" evidence="1">
    <location>
        <begin position="1"/>
        <end position="52"/>
    </location>
</feature>
<dbReference type="OrthoDB" id="4085451at2759"/>
<protein>
    <recommendedName>
        <fullName evidence="2">Helix-turn-helix domain-containing protein</fullName>
    </recommendedName>
</protein>
<feature type="compositionally biased region" description="Basic and acidic residues" evidence="1">
    <location>
        <begin position="297"/>
        <end position="310"/>
    </location>
</feature>
<feature type="domain" description="Helix-turn-helix" evidence="2">
    <location>
        <begin position="1582"/>
        <end position="1625"/>
    </location>
</feature>
<feature type="region of interest" description="Disordered" evidence="1">
    <location>
        <begin position="278"/>
        <end position="340"/>
    </location>
</feature>
<evidence type="ECO:0000256" key="1">
    <source>
        <dbReference type="SAM" id="MobiDB-lite"/>
    </source>
</evidence>
<evidence type="ECO:0000313" key="4">
    <source>
        <dbReference type="Proteomes" id="UP000007796"/>
    </source>
</evidence>
<feature type="compositionally biased region" description="Low complexity" evidence="1">
    <location>
        <begin position="1444"/>
        <end position="1455"/>
    </location>
</feature>
<organism evidence="4">
    <name type="scientific">Grosmannia clavigera (strain kw1407 / UAMH 11150)</name>
    <name type="common">Blue stain fungus</name>
    <name type="synonym">Graphiocladiella clavigera</name>
    <dbReference type="NCBI Taxonomy" id="655863"/>
    <lineage>
        <taxon>Eukaryota</taxon>
        <taxon>Fungi</taxon>
        <taxon>Dikarya</taxon>
        <taxon>Ascomycota</taxon>
        <taxon>Pezizomycotina</taxon>
        <taxon>Sordariomycetes</taxon>
        <taxon>Sordariomycetidae</taxon>
        <taxon>Ophiostomatales</taxon>
        <taxon>Ophiostomataceae</taxon>
        <taxon>Leptographium</taxon>
    </lineage>
</organism>
<feature type="region of interest" description="Disordered" evidence="1">
    <location>
        <begin position="1411"/>
        <end position="1499"/>
    </location>
</feature>
<dbReference type="RefSeq" id="XP_014173231.1">
    <property type="nucleotide sequence ID" value="XM_014317756.1"/>
</dbReference>
<dbReference type="Proteomes" id="UP000007796">
    <property type="component" value="Unassembled WGS sequence"/>
</dbReference>
<feature type="compositionally biased region" description="Acidic residues" evidence="1">
    <location>
        <begin position="313"/>
        <end position="324"/>
    </location>
</feature>
<dbReference type="Pfam" id="PF22943">
    <property type="entry name" value="HTH_68"/>
    <property type="match status" value="1"/>
</dbReference>
<dbReference type="eggNOG" id="ENOG502RPIZ">
    <property type="taxonomic scope" value="Eukaryota"/>
</dbReference>
<evidence type="ECO:0000313" key="3">
    <source>
        <dbReference type="EMBL" id="EFX03749.1"/>
    </source>
</evidence>
<proteinExistence type="predicted"/>
<feature type="compositionally biased region" description="Basic and acidic residues" evidence="1">
    <location>
        <begin position="325"/>
        <end position="340"/>
    </location>
</feature>
<evidence type="ECO:0000259" key="2">
    <source>
        <dbReference type="Pfam" id="PF22943"/>
    </source>
</evidence>
<dbReference type="CDD" id="cd18186">
    <property type="entry name" value="BTB_POZ_ZBTB_KLHL-like"/>
    <property type="match status" value="1"/>
</dbReference>
<dbReference type="InterPro" id="IPR054448">
    <property type="entry name" value="HTH_put_ascomycetes"/>
</dbReference>
<sequence>MSEADVEGQESAEKEGEATRESVGITGITSVDIADPSVAQQQKSPDEAGKEREAMMRALNQGDALLWNNPIGWDVVVICGFFSWRLHRQILDRCEYFSPRIEPWKSREGDKVISYFGLEALPSRCLHIMELHNHDPGQLANVLRFLYTHALLARGRYHSGDHSRVEDEDLCKEVDGILWPLRQILIKFVAVTLPQLALNPAFHAQFRSEWDGQMFVQQLEADLADFARDEVAQSKGKGKEGQTCLSRAYTALSLLHRLARTEREWIADVLKHCDRTRADEDEDENGYDHDFEDENCSEDRDHGIKQRDLASGETEDAPYEDGIEQEQHDSKSRQKGDTAHDETKVYARVCADKLKWDQSPLQADTEDCQEDHYFNGMRLPPVGDSLKEVVAYLSQQNVYKDEDWPVRVKFIEAHLDFLEEVPLGDGDSTQADQCQADGPDRLLPLPPPQANRQPPVYGQNTRMLVQEARRLVRLQRLFEAHQYNIAKQATVLHSPAAISTMQPRELQFSSLLCVERVKSDAAGTAIPRSQQLAPNADIRKTTDGSANDILRILKHYPDATSYYQQLAADDGHLMGQPAQPGESIDTILQRAQTAVAAAEAGGQNLAYGENAEFYQSVIAQRGWAIYSRDGSSATVHDVRRLPDGTMLGQDATSYARERGARRAALQLALVEFSSSENTAASNGSPWCRVALPVPARNIYRRTAAAGGCWPWATKAEVGAGMGKSTRAASQLLPVPKLVAGGSRGDTEEKNMLPVISKQTHPYTAYMAEYRRHRIKWVEKARMATESENQDQPDWAVLPRFPDAYSLGYGSPRGLPRRPLPRLMEQDRRMLVLLRSIARLLERALEVAPRPLLRNVRKYTAQGLRGLSQPDSALQLRSFYDWEPRVITGLAAIRRLRVARPINEVEARWLNFLLTGSTNSRLMLPLPAGPDLREAHEKEEEGHSEDRGGQALYQCFAQRLQGLMDDLSDIRLFQTVDTEVPIKVLVDTMNEDGAPFDVTGNEQQQQQRVRFSYGDARFFCDRLRKAGRCRFSPYKPGSGEGNRGGGIVQRPRLTLHPEHRIWAKNREPPGGQEGWSWLMRPHPGADEQDPDIAIGAPQRALEVDDTWAKTVASGRTKEPLRAEVHDFFCGLAFRFGRTLRQLEMVERGRWEDAAWKQADSASDDLNATQTKTDKKNRVKECMSAWQQKYENMTSKNNVNCGFPDVVRIADPEATKSSSTMPAKYAQDLIAHKLLVEAERALTPLPTAAAPRPSGSLWDWALPQVCGLAPQFFHIDRWPVHLQTPAVEQYWTQQNDVLDPEAVWDPASEDPTPAKYMWRPSSSASAFGFQKETKYVGPVAFLHGETKLQQLMVIDDITERVATALEAVEERGMWSKLSERVPFFGRRRALESVPLTFDDVVVEDTPLPKQINIMGSSASKATRTGVPRKYPTRAAGASLPHDTQRAARPARSTRPPAHQSQRAERPATDISNSTLRPERRQPSFSKDEVIRADGSDPDWSAAFSDRLRQLGAVTPNPTSPQSSAGGIDSTAAAYAIQRRSPKNTTLSVLEARRRLHDDQAAERTADVASKGRGGGGSHNLGREFLSASTLREILELRAQGVGAAVIEQRLRLKAGVVDRLGRPGLVEAS</sequence>
<feature type="compositionally biased region" description="Basic and acidic residues" evidence="1">
    <location>
        <begin position="1474"/>
        <end position="1492"/>
    </location>
</feature>
<gene>
    <name evidence="3" type="ORF">CMQ_677</name>
</gene>